<dbReference type="PROSITE" id="PS50132">
    <property type="entry name" value="RGS"/>
    <property type="match status" value="1"/>
</dbReference>
<reference evidence="3 4" key="1">
    <citation type="submission" date="2018-10" db="EMBL/GenBank/DDBJ databases">
        <authorList>
            <consortium name="IHU Genomes"/>
        </authorList>
    </citation>
    <scope>NUCLEOTIDE SEQUENCE [LARGE SCALE GENOMIC DNA]</scope>
    <source>
        <strain evidence="3 4">A1</strain>
    </source>
</reference>
<feature type="domain" description="RGS" evidence="2">
    <location>
        <begin position="115"/>
        <end position="236"/>
    </location>
</feature>
<dbReference type="Proteomes" id="UP000594342">
    <property type="component" value="Unassembled WGS sequence"/>
</dbReference>
<organism evidence="3 4">
    <name type="scientific">Yasminevirus sp. GU-2018</name>
    <dbReference type="NCBI Taxonomy" id="2420051"/>
    <lineage>
        <taxon>Viruses</taxon>
        <taxon>Varidnaviria</taxon>
        <taxon>Bamfordvirae</taxon>
        <taxon>Nucleocytoviricota</taxon>
        <taxon>Megaviricetes</taxon>
        <taxon>Imitervirales</taxon>
        <taxon>Mimiviridae</taxon>
        <taxon>Klosneuvirinae</taxon>
        <taxon>Yasminevirus</taxon>
        <taxon>Yasminevirus saudimassiliense</taxon>
    </lineage>
</organism>
<dbReference type="InterPro" id="IPR016137">
    <property type="entry name" value="RGS"/>
</dbReference>
<accession>A0A5K0U7H5</accession>
<dbReference type="PANTHER" id="PTHR10845">
    <property type="entry name" value="REGULATOR OF G PROTEIN SIGNALING"/>
    <property type="match status" value="1"/>
</dbReference>
<dbReference type="SUPFAM" id="SSF48097">
    <property type="entry name" value="Regulator of G-protein signaling, RGS"/>
    <property type="match status" value="1"/>
</dbReference>
<dbReference type="Pfam" id="PF00615">
    <property type="entry name" value="RGS"/>
    <property type="match status" value="1"/>
</dbReference>
<evidence type="ECO:0000259" key="2">
    <source>
        <dbReference type="PROSITE" id="PS50132"/>
    </source>
</evidence>
<keyword evidence="4" id="KW-1185">Reference proteome</keyword>
<dbReference type="EMBL" id="UPSH01000001">
    <property type="protein sequence ID" value="VBB17898.1"/>
    <property type="molecule type" value="Genomic_DNA"/>
</dbReference>
<dbReference type="PANTHER" id="PTHR10845:SF192">
    <property type="entry name" value="DOUBLE HIT, ISOFORM B"/>
    <property type="match status" value="1"/>
</dbReference>
<dbReference type="InterPro" id="IPR036305">
    <property type="entry name" value="RGS_sf"/>
</dbReference>
<evidence type="ECO:0000256" key="1">
    <source>
        <dbReference type="SAM" id="MobiDB-lite"/>
    </source>
</evidence>
<dbReference type="InterPro" id="IPR044926">
    <property type="entry name" value="RGS_subdomain_2"/>
</dbReference>
<name>A0A5K0U7H5_9VIRU</name>
<evidence type="ECO:0000313" key="3">
    <source>
        <dbReference type="EMBL" id="VBB17898.1"/>
    </source>
</evidence>
<sequence length="276" mass="31653">MFILKRLFKFKSKETQKPYQVKLNPQEDVMSEEGYNDEITKYLQSFGNSNDGNFISVPVVSVPLTPRNNSPGSSDFDPENNNATNSDINKINDVNVTSVLGFLLDKNNPTINKAFIEFCTKSACVENVNFLYAYRELKQLKHYSEIYRKSCEIYREYVATTAPSQLNLDAVTVTNIRELLGVDSNEYTGTYPRIYSKHMRDRLKQMYNGVYHHITNLLASNTVIPFIHHHHITSLSDAISESSRSKSSRSSKKSISNRTDDKASIRTVFDYDFDHE</sequence>
<dbReference type="SMART" id="SM00315">
    <property type="entry name" value="RGS"/>
    <property type="match status" value="1"/>
</dbReference>
<dbReference type="Gene3D" id="1.10.167.10">
    <property type="entry name" value="Regulator of G-protein Signalling 4, domain 2"/>
    <property type="match status" value="1"/>
</dbReference>
<feature type="region of interest" description="Disordered" evidence="1">
    <location>
        <begin position="238"/>
        <end position="260"/>
    </location>
</feature>
<proteinExistence type="predicted"/>
<comment type="caution">
    <text evidence="3">The sequence shown here is derived from an EMBL/GenBank/DDBJ whole genome shotgun (WGS) entry which is preliminary data.</text>
</comment>
<protein>
    <recommendedName>
        <fullName evidence="2">RGS domain-containing protein</fullName>
    </recommendedName>
</protein>
<gene>
    <name evidence="3" type="ORF">YASMINEVIRUS_361</name>
</gene>
<evidence type="ECO:0000313" key="4">
    <source>
        <dbReference type="Proteomes" id="UP000594342"/>
    </source>
</evidence>
<feature type="region of interest" description="Disordered" evidence="1">
    <location>
        <begin position="67"/>
        <end position="87"/>
    </location>
</feature>